<accession>A0A2P1PNR9</accession>
<dbReference type="Proteomes" id="UP000241074">
    <property type="component" value="Chromosome"/>
</dbReference>
<name>A0A2P1PNR9_9GAMM</name>
<sequence length="110" mass="11538">MLAFVSMTARAEAVLSCEEVDQMGEALTALGIAMDDENAEIGVGSEEEDALRQVVEGLATIAGAEGDEDLANASLAMAEAWDNRDRDAYTDALAEAVAKLAVISVNECEQ</sequence>
<protein>
    <submittedName>
        <fullName evidence="1">Uncharacterized protein</fullName>
    </submittedName>
</protein>
<proteinExistence type="predicted"/>
<dbReference type="AlphaFoldDB" id="A0A2P1PNR9"/>
<dbReference type="EMBL" id="CP027860">
    <property type="protein sequence ID" value="AVP96475.1"/>
    <property type="molecule type" value="Genomic_DNA"/>
</dbReference>
<evidence type="ECO:0000313" key="2">
    <source>
        <dbReference type="Proteomes" id="UP000241074"/>
    </source>
</evidence>
<evidence type="ECO:0000313" key="1">
    <source>
        <dbReference type="EMBL" id="AVP96475.1"/>
    </source>
</evidence>
<organism evidence="1 2">
    <name type="scientific">Ahniella affigens</name>
    <dbReference type="NCBI Taxonomy" id="2021234"/>
    <lineage>
        <taxon>Bacteria</taxon>
        <taxon>Pseudomonadati</taxon>
        <taxon>Pseudomonadota</taxon>
        <taxon>Gammaproteobacteria</taxon>
        <taxon>Lysobacterales</taxon>
        <taxon>Rhodanobacteraceae</taxon>
        <taxon>Ahniella</taxon>
    </lineage>
</organism>
<keyword evidence="2" id="KW-1185">Reference proteome</keyword>
<reference evidence="1 2" key="2">
    <citation type="submission" date="2018-03" db="EMBL/GenBank/DDBJ databases">
        <authorList>
            <person name="Keele B.F."/>
        </authorList>
    </citation>
    <scope>NUCLEOTIDE SEQUENCE [LARGE SCALE GENOMIC DNA]</scope>
    <source>
        <strain evidence="1 2">D13</strain>
    </source>
</reference>
<dbReference type="KEGG" id="xba:C7S18_04365"/>
<reference evidence="1 2" key="1">
    <citation type="submission" date="2018-03" db="EMBL/GenBank/DDBJ databases">
        <title>Ahniella affigens gen. nov., sp. nov., a gammaproteobacterium isolated from sandy soil near a stream.</title>
        <authorList>
            <person name="Ko Y."/>
            <person name="Kim J.-H."/>
        </authorList>
    </citation>
    <scope>NUCLEOTIDE SEQUENCE [LARGE SCALE GENOMIC DNA]</scope>
    <source>
        <strain evidence="1 2">D13</strain>
    </source>
</reference>
<gene>
    <name evidence="1" type="ORF">C7S18_04365</name>
</gene>